<keyword evidence="2" id="KW-1185">Reference proteome</keyword>
<proteinExistence type="predicted"/>
<evidence type="ECO:0000313" key="1">
    <source>
        <dbReference type="EMBL" id="CAF9907808.1"/>
    </source>
</evidence>
<comment type="caution">
    <text evidence="1">The sequence shown here is derived from an EMBL/GenBank/DDBJ whole genome shotgun (WGS) entry which is preliminary data.</text>
</comment>
<reference evidence="1" key="1">
    <citation type="submission" date="2021-03" db="EMBL/GenBank/DDBJ databases">
        <authorList>
            <person name="Tagirdzhanova G."/>
        </authorList>
    </citation>
    <scope>NUCLEOTIDE SEQUENCE</scope>
</reference>
<accession>A0A8H3I7H4</accession>
<evidence type="ECO:0000313" key="2">
    <source>
        <dbReference type="Proteomes" id="UP000664521"/>
    </source>
</evidence>
<protein>
    <submittedName>
        <fullName evidence="1">Uncharacterized protein</fullName>
    </submittedName>
</protein>
<name>A0A8H3I7H4_9LECA</name>
<sequence length="161" mass="17952">MNSTLDGLTHLGLPLSPLRVSSLGDWESFVYPIPANKQTLKGRIFTTQPIRPSALHFAIDGALASTQWRIAQMGDVRLEDTDNPYIYRVPGCYFKMESKIVEGKAMLTYGMLVAILKALEHLLEENEQSFNTGFVLVDDEKRTWGHGEIFDKPPSPPSSVA</sequence>
<organism evidence="1 2">
    <name type="scientific">Heterodermia speciosa</name>
    <dbReference type="NCBI Taxonomy" id="116794"/>
    <lineage>
        <taxon>Eukaryota</taxon>
        <taxon>Fungi</taxon>
        <taxon>Dikarya</taxon>
        <taxon>Ascomycota</taxon>
        <taxon>Pezizomycotina</taxon>
        <taxon>Lecanoromycetes</taxon>
        <taxon>OSLEUM clade</taxon>
        <taxon>Lecanoromycetidae</taxon>
        <taxon>Caliciales</taxon>
        <taxon>Physciaceae</taxon>
        <taxon>Heterodermia</taxon>
    </lineage>
</organism>
<dbReference type="AlphaFoldDB" id="A0A8H3I7H4"/>
<dbReference type="Proteomes" id="UP000664521">
    <property type="component" value="Unassembled WGS sequence"/>
</dbReference>
<dbReference type="OrthoDB" id="5417814at2759"/>
<dbReference type="EMBL" id="CAJPDS010000006">
    <property type="protein sequence ID" value="CAF9907808.1"/>
    <property type="molecule type" value="Genomic_DNA"/>
</dbReference>
<gene>
    <name evidence="1" type="ORF">HETSPECPRED_007909</name>
</gene>